<dbReference type="Pfam" id="PF12799">
    <property type="entry name" value="LRR_4"/>
    <property type="match status" value="1"/>
</dbReference>
<keyword evidence="1" id="KW-0433">Leucine-rich repeat</keyword>
<reference evidence="5 6" key="1">
    <citation type="submission" date="2021-05" db="EMBL/GenBank/DDBJ databases">
        <title>Genome Assembly of Synthetic Allotetraploid Brassica napus Reveals Homoeologous Exchanges between Subgenomes.</title>
        <authorList>
            <person name="Davis J.T."/>
        </authorList>
    </citation>
    <scope>NUCLEOTIDE SEQUENCE [LARGE SCALE GENOMIC DNA]</scope>
    <source>
        <strain evidence="6">cv. Da-Ae</strain>
        <tissue evidence="5">Seedling</tissue>
    </source>
</reference>
<dbReference type="Pfam" id="PF00560">
    <property type="entry name" value="LRR_1"/>
    <property type="match status" value="2"/>
</dbReference>
<name>A0ABQ8AXE4_BRANA</name>
<keyword evidence="2 4" id="KW-0732">Signal</keyword>
<evidence type="ECO:0000313" key="6">
    <source>
        <dbReference type="Proteomes" id="UP000824890"/>
    </source>
</evidence>
<feature type="signal peptide" evidence="4">
    <location>
        <begin position="1"/>
        <end position="29"/>
    </location>
</feature>
<dbReference type="InterPro" id="IPR053211">
    <property type="entry name" value="DNA_repair-toleration"/>
</dbReference>
<proteinExistence type="predicted"/>
<keyword evidence="3" id="KW-0677">Repeat</keyword>
<keyword evidence="6" id="KW-1185">Reference proteome</keyword>
<dbReference type="PANTHER" id="PTHR48060">
    <property type="entry name" value="DNA DAMAGE-REPAIR/TOLERATION PROTEIN DRT100"/>
    <property type="match status" value="1"/>
</dbReference>
<evidence type="ECO:0000313" key="5">
    <source>
        <dbReference type="EMBL" id="KAH0897230.1"/>
    </source>
</evidence>
<dbReference type="SUPFAM" id="SSF52058">
    <property type="entry name" value="L domain-like"/>
    <property type="match status" value="1"/>
</dbReference>
<dbReference type="EMBL" id="JAGKQM010000012">
    <property type="protein sequence ID" value="KAH0897230.1"/>
    <property type="molecule type" value="Genomic_DNA"/>
</dbReference>
<dbReference type="Gene3D" id="3.80.10.10">
    <property type="entry name" value="Ribonuclease Inhibitor"/>
    <property type="match status" value="2"/>
</dbReference>
<dbReference type="Proteomes" id="UP000824890">
    <property type="component" value="Unassembled WGS sequence"/>
</dbReference>
<dbReference type="PANTHER" id="PTHR48060:SF21">
    <property type="entry name" value="L DOMAIN-LIKE PROTEIN"/>
    <property type="match status" value="1"/>
</dbReference>
<evidence type="ECO:0000256" key="3">
    <source>
        <dbReference type="ARBA" id="ARBA00022737"/>
    </source>
</evidence>
<dbReference type="PROSITE" id="PS51450">
    <property type="entry name" value="LRR"/>
    <property type="match status" value="1"/>
</dbReference>
<evidence type="ECO:0000256" key="1">
    <source>
        <dbReference type="ARBA" id="ARBA00022614"/>
    </source>
</evidence>
<dbReference type="InterPro" id="IPR001611">
    <property type="entry name" value="Leu-rich_rpt"/>
</dbReference>
<feature type="chain" id="PRO_5046227087" evidence="4">
    <location>
        <begin position="30"/>
        <end position="281"/>
    </location>
</feature>
<comment type="caution">
    <text evidence="5">The sequence shown here is derived from an EMBL/GenBank/DDBJ whole genome shotgun (WGS) entry which is preliminary data.</text>
</comment>
<evidence type="ECO:0000256" key="2">
    <source>
        <dbReference type="ARBA" id="ARBA00022729"/>
    </source>
</evidence>
<evidence type="ECO:0000256" key="4">
    <source>
        <dbReference type="SAM" id="SignalP"/>
    </source>
</evidence>
<sequence length="281" mass="31147">MVKKLNNVVNVFAVFLCLMFSMTATTVTGDSLDTRCVSMIWDHMCTSKGSRVTGINLRGSTISDPPFSNFSALTLLTFFNLSNDLSRCHNLKHLNLSHNIIGGELSLSGLPNLEVLDLSVNKISASHCYATAWFLQIYRPSGIIDDIFNECRYLKYVDLRYNRFSGVILGGWSSFQFMGIVSPKRFCWGVSGPSFELSESEGVGNIPAEIGSISSLRGLHLGNNMFGGNIREIHSSEQLQRREYGNMPELQGLDLSFNRLTGSIPALFGKLTSLLWAYACE</sequence>
<dbReference type="InterPro" id="IPR025875">
    <property type="entry name" value="Leu-rich_rpt_4"/>
</dbReference>
<organism evidence="5 6">
    <name type="scientific">Brassica napus</name>
    <name type="common">Rape</name>
    <dbReference type="NCBI Taxonomy" id="3708"/>
    <lineage>
        <taxon>Eukaryota</taxon>
        <taxon>Viridiplantae</taxon>
        <taxon>Streptophyta</taxon>
        <taxon>Embryophyta</taxon>
        <taxon>Tracheophyta</taxon>
        <taxon>Spermatophyta</taxon>
        <taxon>Magnoliopsida</taxon>
        <taxon>eudicotyledons</taxon>
        <taxon>Gunneridae</taxon>
        <taxon>Pentapetalae</taxon>
        <taxon>rosids</taxon>
        <taxon>malvids</taxon>
        <taxon>Brassicales</taxon>
        <taxon>Brassicaceae</taxon>
        <taxon>Brassiceae</taxon>
        <taxon>Brassica</taxon>
    </lineage>
</organism>
<gene>
    <name evidence="5" type="ORF">HID58_046798</name>
</gene>
<protein>
    <submittedName>
        <fullName evidence="5">Uncharacterized protein</fullName>
    </submittedName>
</protein>
<dbReference type="InterPro" id="IPR032675">
    <property type="entry name" value="LRR_dom_sf"/>
</dbReference>
<accession>A0ABQ8AXE4</accession>